<dbReference type="RefSeq" id="WP_071658266.1">
    <property type="nucleotide sequence ID" value="NZ_MLCF01000131.1"/>
</dbReference>
<dbReference type="PANTHER" id="PTHR24220">
    <property type="entry name" value="IMPORT ATP-BINDING PROTEIN"/>
    <property type="match status" value="1"/>
</dbReference>
<protein>
    <recommendedName>
        <fullName evidence="4">ABC transporter domain-containing protein</fullName>
    </recommendedName>
</protein>
<accession>A0A1J7C2H2</accession>
<dbReference type="InterPro" id="IPR027417">
    <property type="entry name" value="P-loop_NTPase"/>
</dbReference>
<dbReference type="SMART" id="SM00382">
    <property type="entry name" value="AAA"/>
    <property type="match status" value="1"/>
</dbReference>
<dbReference type="AlphaFoldDB" id="A0A1J7C2H2"/>
<dbReference type="GO" id="GO:0022857">
    <property type="term" value="F:transmembrane transporter activity"/>
    <property type="evidence" value="ECO:0007669"/>
    <property type="project" value="TreeGrafter"/>
</dbReference>
<gene>
    <name evidence="5" type="ORF">BIV57_19795</name>
</gene>
<keyword evidence="6" id="KW-1185">Reference proteome</keyword>
<organism evidence="5 6">
    <name type="scientific">Mangrovactinospora gilvigrisea</name>
    <dbReference type="NCBI Taxonomy" id="1428644"/>
    <lineage>
        <taxon>Bacteria</taxon>
        <taxon>Bacillati</taxon>
        <taxon>Actinomycetota</taxon>
        <taxon>Actinomycetes</taxon>
        <taxon>Kitasatosporales</taxon>
        <taxon>Streptomycetaceae</taxon>
        <taxon>Mangrovactinospora</taxon>
    </lineage>
</organism>
<dbReference type="CDD" id="cd00267">
    <property type="entry name" value="ABC_ATPase"/>
    <property type="match status" value="1"/>
</dbReference>
<name>A0A1J7C2H2_9ACTN</name>
<dbReference type="PANTHER" id="PTHR24220:SF685">
    <property type="entry name" value="ABC TRANSPORTER RELATED"/>
    <property type="match status" value="1"/>
</dbReference>
<feature type="region of interest" description="Disordered" evidence="3">
    <location>
        <begin position="177"/>
        <end position="204"/>
    </location>
</feature>
<evidence type="ECO:0000256" key="1">
    <source>
        <dbReference type="ARBA" id="ARBA00022741"/>
    </source>
</evidence>
<dbReference type="InterPro" id="IPR015854">
    <property type="entry name" value="ABC_transpr_LolD-like"/>
</dbReference>
<evidence type="ECO:0000259" key="4">
    <source>
        <dbReference type="PROSITE" id="PS50893"/>
    </source>
</evidence>
<dbReference type="InterPro" id="IPR003593">
    <property type="entry name" value="AAA+_ATPase"/>
</dbReference>
<comment type="caution">
    <text evidence="5">The sequence shown here is derived from an EMBL/GenBank/DDBJ whole genome shotgun (WGS) entry which is preliminary data.</text>
</comment>
<dbReference type="InterPro" id="IPR003439">
    <property type="entry name" value="ABC_transporter-like_ATP-bd"/>
</dbReference>
<dbReference type="SUPFAM" id="SSF52540">
    <property type="entry name" value="P-loop containing nucleoside triphosphate hydrolases"/>
    <property type="match status" value="1"/>
</dbReference>
<dbReference type="PROSITE" id="PS50893">
    <property type="entry name" value="ABC_TRANSPORTER_2"/>
    <property type="match status" value="1"/>
</dbReference>
<dbReference type="Gene3D" id="3.40.50.300">
    <property type="entry name" value="P-loop containing nucleotide triphosphate hydrolases"/>
    <property type="match status" value="2"/>
</dbReference>
<evidence type="ECO:0000313" key="6">
    <source>
        <dbReference type="Proteomes" id="UP000243342"/>
    </source>
</evidence>
<dbReference type="GO" id="GO:0005524">
    <property type="term" value="F:ATP binding"/>
    <property type="evidence" value="ECO:0007669"/>
    <property type="project" value="UniProtKB-KW"/>
</dbReference>
<sequence>MDAETDPVAGPEIAVRMRAVRRVHGFGARAVTALDRVSVDFPEGAWTALLGPSGAGKSALLRCAAGLDRPTAGSVEVDGEDLLVMRRRERARYCRARIAIGYGAAVLGWRPDDPTLPRLLLVDEPTAGFDAAAARRILERLRELVASGRTVVTAGRDPEAAWAADRVVLMEGGRRLHGAGPSRVGCAEEGSAGRAGSRGGGQPV</sequence>
<evidence type="ECO:0000313" key="5">
    <source>
        <dbReference type="EMBL" id="OIV35772.1"/>
    </source>
</evidence>
<proteinExistence type="predicted"/>
<keyword evidence="1" id="KW-0547">Nucleotide-binding</keyword>
<dbReference type="GO" id="GO:0016887">
    <property type="term" value="F:ATP hydrolysis activity"/>
    <property type="evidence" value="ECO:0007669"/>
    <property type="project" value="InterPro"/>
</dbReference>
<evidence type="ECO:0000256" key="2">
    <source>
        <dbReference type="ARBA" id="ARBA00022840"/>
    </source>
</evidence>
<dbReference type="EMBL" id="MLCF01000131">
    <property type="protein sequence ID" value="OIV35772.1"/>
    <property type="molecule type" value="Genomic_DNA"/>
</dbReference>
<dbReference type="Pfam" id="PF00005">
    <property type="entry name" value="ABC_tran"/>
    <property type="match status" value="1"/>
</dbReference>
<reference evidence="5 6" key="1">
    <citation type="submission" date="2016-10" db="EMBL/GenBank/DDBJ databases">
        <title>Genome sequence of Streptomyces gilvigriseus MUSC 26.</title>
        <authorList>
            <person name="Lee L.-H."/>
            <person name="Ser H.-L."/>
        </authorList>
    </citation>
    <scope>NUCLEOTIDE SEQUENCE [LARGE SCALE GENOMIC DNA]</scope>
    <source>
        <strain evidence="5 6">MUSC 26</strain>
    </source>
</reference>
<keyword evidence="2" id="KW-0067">ATP-binding</keyword>
<feature type="domain" description="ABC transporter" evidence="4">
    <location>
        <begin position="15"/>
        <end position="197"/>
    </location>
</feature>
<dbReference type="GO" id="GO:0005886">
    <property type="term" value="C:plasma membrane"/>
    <property type="evidence" value="ECO:0007669"/>
    <property type="project" value="TreeGrafter"/>
</dbReference>
<evidence type="ECO:0000256" key="3">
    <source>
        <dbReference type="SAM" id="MobiDB-lite"/>
    </source>
</evidence>
<dbReference type="Proteomes" id="UP000243342">
    <property type="component" value="Unassembled WGS sequence"/>
</dbReference>
<dbReference type="STRING" id="1428644.BIV57_19795"/>